<evidence type="ECO:0000256" key="2">
    <source>
        <dbReference type="ARBA" id="ARBA00012438"/>
    </source>
</evidence>
<keyword evidence="7" id="KW-0067">ATP-binding</keyword>
<keyword evidence="9" id="KW-1133">Transmembrane helix</keyword>
<keyword evidence="6" id="KW-0418">Kinase</keyword>
<dbReference type="PANTHER" id="PTHR24421:SF10">
    <property type="entry name" value="NITRATE_NITRITE SENSOR PROTEIN NARQ"/>
    <property type="match status" value="1"/>
</dbReference>
<dbReference type="InterPro" id="IPR036890">
    <property type="entry name" value="HATPase_C_sf"/>
</dbReference>
<feature type="transmembrane region" description="Helical" evidence="9">
    <location>
        <begin position="93"/>
        <end position="113"/>
    </location>
</feature>
<keyword evidence="3" id="KW-0597">Phosphoprotein</keyword>
<dbReference type="Gene3D" id="3.30.565.10">
    <property type="entry name" value="Histidine kinase-like ATPase, C-terminal domain"/>
    <property type="match status" value="1"/>
</dbReference>
<evidence type="ECO:0000256" key="4">
    <source>
        <dbReference type="ARBA" id="ARBA00022679"/>
    </source>
</evidence>
<keyword evidence="5" id="KW-0547">Nucleotide-binding</keyword>
<dbReference type="EMBL" id="BAAANL010000001">
    <property type="protein sequence ID" value="GAA1853673.1"/>
    <property type="molecule type" value="Genomic_DNA"/>
</dbReference>
<evidence type="ECO:0000259" key="11">
    <source>
        <dbReference type="Pfam" id="PF13581"/>
    </source>
</evidence>
<dbReference type="Gene3D" id="1.20.5.1930">
    <property type="match status" value="1"/>
</dbReference>
<evidence type="ECO:0000256" key="3">
    <source>
        <dbReference type="ARBA" id="ARBA00022553"/>
    </source>
</evidence>
<dbReference type="SUPFAM" id="SSF55874">
    <property type="entry name" value="ATPase domain of HSP90 chaperone/DNA topoisomerase II/histidine kinase"/>
    <property type="match status" value="1"/>
</dbReference>
<dbReference type="InterPro" id="IPR050482">
    <property type="entry name" value="Sensor_HK_TwoCompSys"/>
</dbReference>
<comment type="caution">
    <text evidence="12">The sequence shown here is derived from an EMBL/GenBank/DDBJ whole genome shotgun (WGS) entry which is preliminary data.</text>
</comment>
<evidence type="ECO:0000313" key="12">
    <source>
        <dbReference type="EMBL" id="GAA1853673.1"/>
    </source>
</evidence>
<evidence type="ECO:0000256" key="1">
    <source>
        <dbReference type="ARBA" id="ARBA00000085"/>
    </source>
</evidence>
<keyword evidence="9" id="KW-0812">Transmembrane</keyword>
<feature type="domain" description="Histidine kinase/HSP90-like ATPase" evidence="11">
    <location>
        <begin position="282"/>
        <end position="366"/>
    </location>
</feature>
<proteinExistence type="predicted"/>
<evidence type="ECO:0000256" key="8">
    <source>
        <dbReference type="ARBA" id="ARBA00023012"/>
    </source>
</evidence>
<feature type="domain" description="Signal transduction histidine kinase subgroup 3 dimerisation and phosphoacceptor" evidence="10">
    <location>
        <begin position="197"/>
        <end position="252"/>
    </location>
</feature>
<keyword evidence="4" id="KW-0808">Transferase</keyword>
<dbReference type="CDD" id="cd16917">
    <property type="entry name" value="HATPase_UhpB-NarQ-NarX-like"/>
    <property type="match status" value="1"/>
</dbReference>
<evidence type="ECO:0000256" key="9">
    <source>
        <dbReference type="SAM" id="Phobius"/>
    </source>
</evidence>
<dbReference type="RefSeq" id="WP_344099723.1">
    <property type="nucleotide sequence ID" value="NZ_BAAANL010000001.1"/>
</dbReference>
<evidence type="ECO:0000313" key="13">
    <source>
        <dbReference type="Proteomes" id="UP001501094"/>
    </source>
</evidence>
<reference evidence="12 13" key="1">
    <citation type="journal article" date="2019" name="Int. J. Syst. Evol. Microbiol.">
        <title>The Global Catalogue of Microorganisms (GCM) 10K type strain sequencing project: providing services to taxonomists for standard genome sequencing and annotation.</title>
        <authorList>
            <consortium name="The Broad Institute Genomics Platform"/>
            <consortium name="The Broad Institute Genome Sequencing Center for Infectious Disease"/>
            <person name="Wu L."/>
            <person name="Ma J."/>
        </authorList>
    </citation>
    <scope>NUCLEOTIDE SEQUENCE [LARGE SCALE GENOMIC DNA]</scope>
    <source>
        <strain evidence="12 13">JCM 14326</strain>
    </source>
</reference>
<name>A0ABN2N6H4_9MICO</name>
<evidence type="ECO:0000256" key="7">
    <source>
        <dbReference type="ARBA" id="ARBA00022840"/>
    </source>
</evidence>
<evidence type="ECO:0000259" key="10">
    <source>
        <dbReference type="Pfam" id="PF07730"/>
    </source>
</evidence>
<keyword evidence="13" id="KW-1185">Reference proteome</keyword>
<feature type="transmembrane region" description="Helical" evidence="9">
    <location>
        <begin position="120"/>
        <end position="138"/>
    </location>
</feature>
<keyword evidence="9" id="KW-0472">Membrane</keyword>
<feature type="transmembrane region" description="Helical" evidence="9">
    <location>
        <begin position="57"/>
        <end position="73"/>
    </location>
</feature>
<protein>
    <recommendedName>
        <fullName evidence="2">histidine kinase</fullName>
        <ecNumber evidence="2">2.7.13.3</ecNumber>
    </recommendedName>
</protein>
<comment type="catalytic activity">
    <reaction evidence="1">
        <text>ATP + protein L-histidine = ADP + protein N-phospho-L-histidine.</text>
        <dbReference type="EC" id="2.7.13.3"/>
    </reaction>
</comment>
<dbReference type="PANTHER" id="PTHR24421">
    <property type="entry name" value="NITRATE/NITRITE SENSOR PROTEIN NARX-RELATED"/>
    <property type="match status" value="1"/>
</dbReference>
<dbReference type="Proteomes" id="UP001501094">
    <property type="component" value="Unassembled WGS sequence"/>
</dbReference>
<evidence type="ECO:0000256" key="6">
    <source>
        <dbReference type="ARBA" id="ARBA00022777"/>
    </source>
</evidence>
<keyword evidence="8" id="KW-0902">Two-component regulatory system</keyword>
<dbReference type="Pfam" id="PF13581">
    <property type="entry name" value="HATPase_c_2"/>
    <property type="match status" value="1"/>
</dbReference>
<accession>A0ABN2N6H4</accession>
<sequence>MRPGPDDAPHADGQAPVAARARRPAWALTAAALALIIILTGLNPLAPEDASFREPDALGVVLVVVSLVALLGLRRAPLVVLTCCSGVVVLNAFAGYSVSAVQWPVWIALYACFAASGRGLRVPAVVVTAAGVLGYGVFGPGRVTTDEAASIALCVLFATIAGEVVHARRVEAEAVQARLRSERSERAAQAERAVEAERARWARDLHDALGHAVNVMVLQAGVARRVFDVNPAFAQEALGHVETVGRDALHRLDLLVRADPAVAGDSTLASDGTTADLALLVERVRATGRDVVLELSPPELGPGASRAIHLIVQEALTNALKHASGAIVVTVTEADGRVVAEVRSTGARPVPPGHVPGNGLVNMRERARLEGGAFEAGPDEDGFRVRAVLPLRGFVAGGPS</sequence>
<organism evidence="12 13">
    <name type="scientific">Myceligenerans crystallogenes</name>
    <dbReference type="NCBI Taxonomy" id="316335"/>
    <lineage>
        <taxon>Bacteria</taxon>
        <taxon>Bacillati</taxon>
        <taxon>Actinomycetota</taxon>
        <taxon>Actinomycetes</taxon>
        <taxon>Micrococcales</taxon>
        <taxon>Promicromonosporaceae</taxon>
        <taxon>Myceligenerans</taxon>
    </lineage>
</organism>
<dbReference type="InterPro" id="IPR003594">
    <property type="entry name" value="HATPase_dom"/>
</dbReference>
<gene>
    <name evidence="12" type="ORF">GCM10009751_07980</name>
</gene>
<feature type="transmembrane region" description="Helical" evidence="9">
    <location>
        <begin position="25"/>
        <end position="45"/>
    </location>
</feature>
<feature type="transmembrane region" description="Helical" evidence="9">
    <location>
        <begin position="150"/>
        <end position="170"/>
    </location>
</feature>
<dbReference type="InterPro" id="IPR011712">
    <property type="entry name" value="Sig_transdc_His_kin_sub3_dim/P"/>
</dbReference>
<dbReference type="EC" id="2.7.13.3" evidence="2"/>
<evidence type="ECO:0000256" key="5">
    <source>
        <dbReference type="ARBA" id="ARBA00022741"/>
    </source>
</evidence>
<dbReference type="Pfam" id="PF07730">
    <property type="entry name" value="HisKA_3"/>
    <property type="match status" value="1"/>
</dbReference>